<reference evidence="12" key="1">
    <citation type="submission" date="2020-05" db="EMBL/GenBank/DDBJ databases">
        <title>Complete genome sequence of Pseudomonas sp. Sm006.</title>
        <authorList>
            <person name="Takeuchi K."/>
            <person name="Someya N."/>
        </authorList>
    </citation>
    <scope>NUCLEOTIDE SEQUENCE</scope>
    <source>
        <strain evidence="12">Sm006</strain>
    </source>
</reference>
<dbReference type="SUPFAM" id="SSF58104">
    <property type="entry name" value="Methyl-accepting chemotaxis protein (MCP) signaling domain"/>
    <property type="match status" value="1"/>
</dbReference>
<feature type="coiled-coil region" evidence="9">
    <location>
        <begin position="256"/>
        <end position="283"/>
    </location>
</feature>
<comment type="subcellular location">
    <subcellularLocation>
        <location evidence="1">Cell membrane</location>
    </subcellularLocation>
</comment>
<protein>
    <submittedName>
        <fullName evidence="13">Methyl-accepting chemotaxis protein</fullName>
    </submittedName>
</protein>
<keyword evidence="3" id="KW-0488">Methylation</keyword>
<reference evidence="13" key="2">
    <citation type="submission" date="2023-08" db="EMBL/GenBank/DDBJ databases">
        <title>Increased levels of nutrients transform a symbiont into a lethal pathobiont.</title>
        <authorList>
            <person name="Lachnit T."/>
            <person name="Ulrich L."/>
            <person name="Willmer F.M."/>
            <person name="Hasenbein T."/>
            <person name="Steiner L.X."/>
            <person name="Wolters M."/>
            <person name="Herbst E.M."/>
            <person name="Deines P."/>
        </authorList>
    </citation>
    <scope>NUCLEOTIDE SEQUENCE</scope>
    <source>
        <strain evidence="13">T3</strain>
    </source>
</reference>
<keyword evidence="2" id="KW-1003">Cell membrane</keyword>
<dbReference type="EMBL" id="CP158373">
    <property type="protein sequence ID" value="XBY61486.1"/>
    <property type="molecule type" value="Genomic_DNA"/>
</dbReference>
<evidence type="ECO:0000256" key="8">
    <source>
        <dbReference type="PROSITE-ProRule" id="PRU00284"/>
    </source>
</evidence>
<dbReference type="Pfam" id="PF00015">
    <property type="entry name" value="MCPsignal"/>
    <property type="match status" value="1"/>
</dbReference>
<evidence type="ECO:0000256" key="4">
    <source>
        <dbReference type="ARBA" id="ARBA00022692"/>
    </source>
</evidence>
<dbReference type="Proteomes" id="UP001064896">
    <property type="component" value="Chromosome"/>
</dbReference>
<organism evidence="13">
    <name type="scientific">Pseudomonas solani</name>
    <dbReference type="NCBI Taxonomy" id="2731552"/>
    <lineage>
        <taxon>Bacteria</taxon>
        <taxon>Pseudomonadati</taxon>
        <taxon>Pseudomonadota</taxon>
        <taxon>Gammaproteobacteria</taxon>
        <taxon>Pseudomonadales</taxon>
        <taxon>Pseudomonadaceae</taxon>
        <taxon>Pseudomonas</taxon>
    </lineage>
</organism>
<keyword evidence="7 8" id="KW-0807">Transducer</keyword>
<feature type="domain" description="Methyl-accepting transducer" evidence="11">
    <location>
        <begin position="144"/>
        <end position="295"/>
    </location>
</feature>
<evidence type="ECO:0000256" key="2">
    <source>
        <dbReference type="ARBA" id="ARBA00022475"/>
    </source>
</evidence>
<dbReference type="GO" id="GO:0006935">
    <property type="term" value="P:chemotaxis"/>
    <property type="evidence" value="ECO:0007669"/>
    <property type="project" value="UniProtKB-ARBA"/>
</dbReference>
<evidence type="ECO:0000256" key="7">
    <source>
        <dbReference type="ARBA" id="ARBA00023224"/>
    </source>
</evidence>
<dbReference type="SMART" id="SM00283">
    <property type="entry name" value="MA"/>
    <property type="match status" value="1"/>
</dbReference>
<dbReference type="Gene3D" id="1.10.287.950">
    <property type="entry name" value="Methyl-accepting chemotaxis protein"/>
    <property type="match status" value="1"/>
</dbReference>
<evidence type="ECO:0000256" key="6">
    <source>
        <dbReference type="ARBA" id="ARBA00023136"/>
    </source>
</evidence>
<keyword evidence="5" id="KW-1133">Transmembrane helix</keyword>
<evidence type="ECO:0000256" key="10">
    <source>
        <dbReference type="SAM" id="MobiDB-lite"/>
    </source>
</evidence>
<evidence type="ECO:0000256" key="3">
    <source>
        <dbReference type="ARBA" id="ARBA00022481"/>
    </source>
</evidence>
<keyword evidence="4" id="KW-0812">Transmembrane</keyword>
<dbReference type="EMBL" id="AP023081">
    <property type="protein sequence ID" value="BCD88709.1"/>
    <property type="molecule type" value="Genomic_DNA"/>
</dbReference>
<dbReference type="GO" id="GO:0005886">
    <property type="term" value="C:plasma membrane"/>
    <property type="evidence" value="ECO:0007669"/>
    <property type="project" value="UniProtKB-SubCell"/>
</dbReference>
<proteinExistence type="predicted"/>
<dbReference type="PANTHER" id="PTHR32089:SF112">
    <property type="entry name" value="LYSOZYME-LIKE PROTEIN-RELATED"/>
    <property type="match status" value="1"/>
</dbReference>
<name>A0AAU7XUI9_9PSED</name>
<feature type="region of interest" description="Disordered" evidence="10">
    <location>
        <begin position="337"/>
        <end position="358"/>
    </location>
</feature>
<evidence type="ECO:0000313" key="12">
    <source>
        <dbReference type="EMBL" id="BCD88709.1"/>
    </source>
</evidence>
<dbReference type="PROSITE" id="PS50111">
    <property type="entry name" value="CHEMOTAXIS_TRANSDUC_2"/>
    <property type="match status" value="1"/>
</dbReference>
<accession>A0AAU7XUI9</accession>
<keyword evidence="14" id="KW-1185">Reference proteome</keyword>
<evidence type="ECO:0000313" key="14">
    <source>
        <dbReference type="Proteomes" id="UP001064896"/>
    </source>
</evidence>
<keyword evidence="6" id="KW-0472">Membrane</keyword>
<keyword evidence="9" id="KW-0175">Coiled coil</keyword>
<evidence type="ECO:0000313" key="13">
    <source>
        <dbReference type="EMBL" id="XBY61486.1"/>
    </source>
</evidence>
<gene>
    <name evidence="13" type="ORF">ABS648_16085</name>
    <name evidence="12" type="ORF">PSm6_51160</name>
</gene>
<dbReference type="PANTHER" id="PTHR32089">
    <property type="entry name" value="METHYL-ACCEPTING CHEMOTAXIS PROTEIN MCPB"/>
    <property type="match status" value="1"/>
</dbReference>
<dbReference type="AlphaFoldDB" id="A0AAU7XUI9"/>
<evidence type="ECO:0000256" key="9">
    <source>
        <dbReference type="SAM" id="Coils"/>
    </source>
</evidence>
<evidence type="ECO:0000256" key="1">
    <source>
        <dbReference type="ARBA" id="ARBA00004236"/>
    </source>
</evidence>
<dbReference type="GO" id="GO:0007165">
    <property type="term" value="P:signal transduction"/>
    <property type="evidence" value="ECO:0007669"/>
    <property type="project" value="UniProtKB-KW"/>
</dbReference>
<dbReference type="InterPro" id="IPR004089">
    <property type="entry name" value="MCPsignal_dom"/>
</dbReference>
<feature type="compositionally biased region" description="Polar residues" evidence="10">
    <location>
        <begin position="349"/>
        <end position="358"/>
    </location>
</feature>
<sequence length="358" mass="39126">MLAYSVLWFALLLGLAGLGLEMPWVAGAGIALAAVAALLLRPRAPVVVEAAPVDVAPPPTDCQPLLSAVLPAWEQNIGQVRQLVSGNVSKLFERFASLAQRLDQTLQRSESVIGGAGVTDNLRQAQQRLDEVTTAFHGATAHKNELLATIGHLNSYASELQSMSKHVQDIASQTNLLALNAAIEAARAGDYGRGFSVVADEVRKLSSLSAETGQRMVEKVGEINQAIRSTVSAAEELSVSEENNLRYLDQVAGDIMQGLSANLDELTDTSRDLQRDARTTQADIQDIIVSLQFQDRSDQMLDHLQGDLERLQRALREQDPILGQPQRWLTELRRQFTTDEERTGRHGQPAQNSEVTFF</sequence>
<evidence type="ECO:0000259" key="11">
    <source>
        <dbReference type="PROSITE" id="PS50111"/>
    </source>
</evidence>
<evidence type="ECO:0000256" key="5">
    <source>
        <dbReference type="ARBA" id="ARBA00022989"/>
    </source>
</evidence>